<dbReference type="InterPro" id="IPR011006">
    <property type="entry name" value="CheY-like_superfamily"/>
</dbReference>
<reference evidence="8 9" key="1">
    <citation type="submission" date="2018-09" db="EMBL/GenBank/DDBJ databases">
        <title>Roseovarius spongiae sp. nov., isolated from a marine sponge.</title>
        <authorList>
            <person name="Zhuang L."/>
            <person name="Luo L."/>
        </authorList>
    </citation>
    <scope>NUCLEOTIDE SEQUENCE [LARGE SCALE GENOMIC DNA]</scope>
    <source>
        <strain evidence="8 9">HN-E21</strain>
    </source>
</reference>
<dbReference type="InterPro" id="IPR039420">
    <property type="entry name" value="WalR-like"/>
</dbReference>
<evidence type="ECO:0000256" key="1">
    <source>
        <dbReference type="ARBA" id="ARBA00022553"/>
    </source>
</evidence>
<dbReference type="GO" id="GO:0000156">
    <property type="term" value="F:phosphorelay response regulator activity"/>
    <property type="evidence" value="ECO:0007669"/>
    <property type="project" value="TreeGrafter"/>
</dbReference>
<gene>
    <name evidence="8" type="ORF">D6850_13590</name>
</gene>
<keyword evidence="1 6" id="KW-0597">Phosphoprotein</keyword>
<evidence type="ECO:0000256" key="6">
    <source>
        <dbReference type="PROSITE-ProRule" id="PRU00169"/>
    </source>
</evidence>
<keyword evidence="2" id="KW-0902">Two-component regulatory system</keyword>
<sequence length="326" mass="35720">MKILAVDDDPVILELLVEVLRVADFTNLTICESAKEALDLIAKSTVPFDCFLLDIQMPAMDGIQLTSAIRKLPQHVETPILMITAMSERTYIDSAFSAGASDYITKPFEIGEVHARLRLIEELVMQRKMRDDRNPVPPPRSAQSIATEDDFAKRLVPADIDGVIDYLALENYLLQISRISTFGMQAFGIVVPGMERMFLASSVFEYESAISDIAEAISDTLKPCDFFVAHAGAGEFVVVLTGGGPFDAQRYQHELTAAVEVMDLCYCDGRPLVVRPVVGDALSLQMKSSRGITNTLVQALANAESCVDRPREAAPRSSVLKVLFGA</sequence>
<evidence type="ECO:0000256" key="4">
    <source>
        <dbReference type="ARBA" id="ARBA00023125"/>
    </source>
</evidence>
<dbReference type="Proteomes" id="UP000281128">
    <property type="component" value="Unassembled WGS sequence"/>
</dbReference>
<dbReference type="GO" id="GO:0000976">
    <property type="term" value="F:transcription cis-regulatory region binding"/>
    <property type="evidence" value="ECO:0007669"/>
    <property type="project" value="TreeGrafter"/>
</dbReference>
<proteinExistence type="predicted"/>
<evidence type="ECO:0000256" key="3">
    <source>
        <dbReference type="ARBA" id="ARBA00023015"/>
    </source>
</evidence>
<dbReference type="OrthoDB" id="7326651at2"/>
<evidence type="ECO:0000259" key="7">
    <source>
        <dbReference type="PROSITE" id="PS50110"/>
    </source>
</evidence>
<evidence type="ECO:0000256" key="2">
    <source>
        <dbReference type="ARBA" id="ARBA00023012"/>
    </source>
</evidence>
<dbReference type="PROSITE" id="PS50110">
    <property type="entry name" value="RESPONSE_REGULATORY"/>
    <property type="match status" value="1"/>
</dbReference>
<dbReference type="EMBL" id="RAPE01000003">
    <property type="protein sequence ID" value="RKF14239.1"/>
    <property type="molecule type" value="Genomic_DNA"/>
</dbReference>
<keyword evidence="9" id="KW-1185">Reference proteome</keyword>
<dbReference type="InterPro" id="IPR001789">
    <property type="entry name" value="Sig_transdc_resp-reg_receiver"/>
</dbReference>
<feature type="modified residue" description="4-aspartylphosphate" evidence="6">
    <location>
        <position position="54"/>
    </location>
</feature>
<dbReference type="PANTHER" id="PTHR48111">
    <property type="entry name" value="REGULATOR OF RPOS"/>
    <property type="match status" value="1"/>
</dbReference>
<dbReference type="PANTHER" id="PTHR48111:SF1">
    <property type="entry name" value="TWO-COMPONENT RESPONSE REGULATOR ORR33"/>
    <property type="match status" value="1"/>
</dbReference>
<keyword evidence="4" id="KW-0238">DNA-binding</keyword>
<dbReference type="RefSeq" id="WP_121167897.1">
    <property type="nucleotide sequence ID" value="NZ_RAPE01000003.1"/>
</dbReference>
<dbReference type="GO" id="GO:0006355">
    <property type="term" value="P:regulation of DNA-templated transcription"/>
    <property type="evidence" value="ECO:0007669"/>
    <property type="project" value="TreeGrafter"/>
</dbReference>
<protein>
    <submittedName>
        <fullName evidence="8">Response regulator</fullName>
    </submittedName>
</protein>
<dbReference type="SMART" id="SM00448">
    <property type="entry name" value="REC"/>
    <property type="match status" value="1"/>
</dbReference>
<evidence type="ECO:0000256" key="5">
    <source>
        <dbReference type="ARBA" id="ARBA00023163"/>
    </source>
</evidence>
<keyword evidence="3" id="KW-0805">Transcription regulation</keyword>
<comment type="caution">
    <text evidence="8">The sequence shown here is derived from an EMBL/GenBank/DDBJ whole genome shotgun (WGS) entry which is preliminary data.</text>
</comment>
<dbReference type="SUPFAM" id="SSF52172">
    <property type="entry name" value="CheY-like"/>
    <property type="match status" value="1"/>
</dbReference>
<keyword evidence="5" id="KW-0804">Transcription</keyword>
<organism evidence="8 9">
    <name type="scientific">Roseovarius spongiae</name>
    <dbReference type="NCBI Taxonomy" id="2320272"/>
    <lineage>
        <taxon>Bacteria</taxon>
        <taxon>Pseudomonadati</taxon>
        <taxon>Pseudomonadota</taxon>
        <taxon>Alphaproteobacteria</taxon>
        <taxon>Rhodobacterales</taxon>
        <taxon>Roseobacteraceae</taxon>
        <taxon>Roseovarius</taxon>
    </lineage>
</organism>
<dbReference type="Pfam" id="PF00072">
    <property type="entry name" value="Response_reg"/>
    <property type="match status" value="1"/>
</dbReference>
<name>A0A3A8B5A1_9RHOB</name>
<evidence type="ECO:0000313" key="8">
    <source>
        <dbReference type="EMBL" id="RKF14239.1"/>
    </source>
</evidence>
<dbReference type="Gene3D" id="3.40.50.2300">
    <property type="match status" value="1"/>
</dbReference>
<evidence type="ECO:0000313" key="9">
    <source>
        <dbReference type="Proteomes" id="UP000281128"/>
    </source>
</evidence>
<dbReference type="GO" id="GO:0005829">
    <property type="term" value="C:cytosol"/>
    <property type="evidence" value="ECO:0007669"/>
    <property type="project" value="TreeGrafter"/>
</dbReference>
<dbReference type="AlphaFoldDB" id="A0A3A8B5A1"/>
<accession>A0A3A8B5A1</accession>
<feature type="domain" description="Response regulatory" evidence="7">
    <location>
        <begin position="2"/>
        <end position="121"/>
    </location>
</feature>
<dbReference type="GO" id="GO:0032993">
    <property type="term" value="C:protein-DNA complex"/>
    <property type="evidence" value="ECO:0007669"/>
    <property type="project" value="TreeGrafter"/>
</dbReference>